<evidence type="ECO:0000256" key="1">
    <source>
        <dbReference type="SAM" id="MobiDB-lite"/>
    </source>
</evidence>
<accession>A0AAV9HI23</accession>
<dbReference type="EMBL" id="MU865017">
    <property type="protein sequence ID" value="KAK4460197.1"/>
    <property type="molecule type" value="Genomic_DNA"/>
</dbReference>
<evidence type="ECO:0000313" key="3">
    <source>
        <dbReference type="Proteomes" id="UP001321749"/>
    </source>
</evidence>
<proteinExistence type="predicted"/>
<feature type="region of interest" description="Disordered" evidence="1">
    <location>
        <begin position="97"/>
        <end position="152"/>
    </location>
</feature>
<evidence type="ECO:0000313" key="2">
    <source>
        <dbReference type="EMBL" id="KAK4460197.1"/>
    </source>
</evidence>
<reference evidence="2" key="2">
    <citation type="submission" date="2023-06" db="EMBL/GenBank/DDBJ databases">
        <authorList>
            <consortium name="Lawrence Berkeley National Laboratory"/>
            <person name="Mondo S.J."/>
            <person name="Hensen N."/>
            <person name="Bonometti L."/>
            <person name="Westerberg I."/>
            <person name="Brannstrom I.O."/>
            <person name="Guillou S."/>
            <person name="Cros-Aarteil S."/>
            <person name="Calhoun S."/>
            <person name="Haridas S."/>
            <person name="Kuo A."/>
            <person name="Pangilinan J."/>
            <person name="Riley R."/>
            <person name="Labutti K."/>
            <person name="Andreopoulos B."/>
            <person name="Lipzen A."/>
            <person name="Chen C."/>
            <person name="Yanf M."/>
            <person name="Daum C."/>
            <person name="Ng V."/>
            <person name="Clum A."/>
            <person name="Steindorff A."/>
            <person name="Ohm R."/>
            <person name="Martin F."/>
            <person name="Silar P."/>
            <person name="Natvig D."/>
            <person name="Lalanne C."/>
            <person name="Gautier V."/>
            <person name="Ament-Velasquez S.L."/>
            <person name="Kruys A."/>
            <person name="Hutchinson M.I."/>
            <person name="Powell A.J."/>
            <person name="Barry K."/>
            <person name="Miller A.N."/>
            <person name="Grigoriev I.V."/>
            <person name="Debuchy R."/>
            <person name="Gladieux P."/>
            <person name="Thoren M.H."/>
            <person name="Johannesson H."/>
        </authorList>
    </citation>
    <scope>NUCLEOTIDE SEQUENCE</scope>
    <source>
        <strain evidence="2">PSN324</strain>
    </source>
</reference>
<dbReference type="Proteomes" id="UP001321749">
    <property type="component" value="Unassembled WGS sequence"/>
</dbReference>
<organism evidence="2 3">
    <name type="scientific">Cladorrhinum samala</name>
    <dbReference type="NCBI Taxonomy" id="585594"/>
    <lineage>
        <taxon>Eukaryota</taxon>
        <taxon>Fungi</taxon>
        <taxon>Dikarya</taxon>
        <taxon>Ascomycota</taxon>
        <taxon>Pezizomycotina</taxon>
        <taxon>Sordariomycetes</taxon>
        <taxon>Sordariomycetidae</taxon>
        <taxon>Sordariales</taxon>
        <taxon>Podosporaceae</taxon>
        <taxon>Cladorrhinum</taxon>
    </lineage>
</organism>
<reference evidence="2" key="1">
    <citation type="journal article" date="2023" name="Mol. Phylogenet. Evol.">
        <title>Genome-scale phylogeny and comparative genomics of the fungal order Sordariales.</title>
        <authorList>
            <person name="Hensen N."/>
            <person name="Bonometti L."/>
            <person name="Westerberg I."/>
            <person name="Brannstrom I.O."/>
            <person name="Guillou S."/>
            <person name="Cros-Aarteil S."/>
            <person name="Calhoun S."/>
            <person name="Haridas S."/>
            <person name="Kuo A."/>
            <person name="Mondo S."/>
            <person name="Pangilinan J."/>
            <person name="Riley R."/>
            <person name="LaButti K."/>
            <person name="Andreopoulos B."/>
            <person name="Lipzen A."/>
            <person name="Chen C."/>
            <person name="Yan M."/>
            <person name="Daum C."/>
            <person name="Ng V."/>
            <person name="Clum A."/>
            <person name="Steindorff A."/>
            <person name="Ohm R.A."/>
            <person name="Martin F."/>
            <person name="Silar P."/>
            <person name="Natvig D.O."/>
            <person name="Lalanne C."/>
            <person name="Gautier V."/>
            <person name="Ament-Velasquez S.L."/>
            <person name="Kruys A."/>
            <person name="Hutchinson M.I."/>
            <person name="Powell A.J."/>
            <person name="Barry K."/>
            <person name="Miller A.N."/>
            <person name="Grigoriev I.V."/>
            <person name="Debuchy R."/>
            <person name="Gladieux P."/>
            <person name="Hiltunen Thoren M."/>
            <person name="Johannesson H."/>
        </authorList>
    </citation>
    <scope>NUCLEOTIDE SEQUENCE</scope>
    <source>
        <strain evidence="2">PSN324</strain>
    </source>
</reference>
<protein>
    <submittedName>
        <fullName evidence="2">Uncharacterized protein</fullName>
    </submittedName>
</protein>
<gene>
    <name evidence="2" type="ORF">QBC42DRAFT_272843</name>
</gene>
<comment type="caution">
    <text evidence="2">The sequence shown here is derived from an EMBL/GenBank/DDBJ whole genome shotgun (WGS) entry which is preliminary data.</text>
</comment>
<sequence length="216" mass="23308">MSVPGDPDAWNQPSSSSAFSLDPWSATYLVCQSLILSSGKPTARVINTVAALTGNYHMSSAAPMQPPYSIPDVDGASVGSCGTPSPGGGSFAIRYPGRPFRNSEATPTDRVRNGLPQPATVGQLPIPGKDRRGNASSATWTSSSGDLAGLSDTDDIQERDQFVQEYNRLARKVRVCLHHYPRRRKLWLMMGNPAWHTLACARWLHGIVGQSPATCW</sequence>
<keyword evidence="3" id="KW-1185">Reference proteome</keyword>
<feature type="compositionally biased region" description="Polar residues" evidence="1">
    <location>
        <begin position="134"/>
        <end position="145"/>
    </location>
</feature>
<dbReference type="AlphaFoldDB" id="A0AAV9HI23"/>
<name>A0AAV9HI23_9PEZI</name>